<feature type="region of interest" description="Disordered" evidence="1">
    <location>
        <begin position="1"/>
        <end position="36"/>
    </location>
</feature>
<dbReference type="EMBL" id="KZ821731">
    <property type="protein sequence ID" value="PYH78213.1"/>
    <property type="molecule type" value="Genomic_DNA"/>
</dbReference>
<keyword evidence="3" id="KW-1185">Reference proteome</keyword>
<dbReference type="OrthoDB" id="5840532at2759"/>
<dbReference type="InterPro" id="IPR002347">
    <property type="entry name" value="SDR_fam"/>
</dbReference>
<accession>A0A319CHT3</accession>
<dbReference type="InterPro" id="IPR036291">
    <property type="entry name" value="NAD(P)-bd_dom_sf"/>
</dbReference>
<reference evidence="2 3" key="1">
    <citation type="submission" date="2016-12" db="EMBL/GenBank/DDBJ databases">
        <title>The genomes of Aspergillus section Nigri reveals drivers in fungal speciation.</title>
        <authorList>
            <consortium name="DOE Joint Genome Institute"/>
            <person name="Vesth T.C."/>
            <person name="Nybo J."/>
            <person name="Theobald S."/>
            <person name="Brandl J."/>
            <person name="Frisvad J.C."/>
            <person name="Nielsen K.F."/>
            <person name="Lyhne E.K."/>
            <person name="Kogle M.E."/>
            <person name="Kuo A."/>
            <person name="Riley R."/>
            <person name="Clum A."/>
            <person name="Nolan M."/>
            <person name="Lipzen A."/>
            <person name="Salamov A."/>
            <person name="Henrissat B."/>
            <person name="Wiebenga A."/>
            <person name="De Vries R.P."/>
            <person name="Grigoriev I.V."/>
            <person name="Mortensen U.H."/>
            <person name="Andersen M.R."/>
            <person name="Baker S.E."/>
        </authorList>
    </citation>
    <scope>NUCLEOTIDE SEQUENCE [LARGE SCALE GENOMIC DNA]</scope>
    <source>
        <strain evidence="2 3">CBS 121591</strain>
    </source>
</reference>
<dbReference type="VEuPathDB" id="FungiDB:BO82DRAFT_405408"/>
<name>A0A319CHT3_9EURO</name>
<dbReference type="Gene3D" id="3.40.50.720">
    <property type="entry name" value="NAD(P)-binding Rossmann-like Domain"/>
    <property type="match status" value="1"/>
</dbReference>
<dbReference type="Proteomes" id="UP000248340">
    <property type="component" value="Unassembled WGS sequence"/>
</dbReference>
<dbReference type="GeneID" id="37142229"/>
<dbReference type="Pfam" id="PF13561">
    <property type="entry name" value="adh_short_C2"/>
    <property type="match status" value="1"/>
</dbReference>
<evidence type="ECO:0000256" key="1">
    <source>
        <dbReference type="SAM" id="MobiDB-lite"/>
    </source>
</evidence>
<dbReference type="AlphaFoldDB" id="A0A319CHT3"/>
<dbReference type="SUPFAM" id="SSF51735">
    <property type="entry name" value="NAD(P)-binding Rossmann-fold domains"/>
    <property type="match status" value="1"/>
</dbReference>
<protein>
    <submittedName>
        <fullName evidence="2">Uncharacterized protein</fullName>
    </submittedName>
</protein>
<sequence length="171" mass="18868">MALSQAALLEHENHQLRATNERLEKKRKRSHRQVPGLNGLTAGEAVEAFQQACGAGEAFKTERSLEVLGEEQPRRRAPSRCSDSVHNFEHQIRVNVVCSGYTDTAMMQATLRRYPVMELLIPRMSPLGRVEVPEEVVDTAVLLCSPAASFVNGAGVMVDVEFSLVVVRNGL</sequence>
<evidence type="ECO:0000313" key="2">
    <source>
        <dbReference type="EMBL" id="PYH78213.1"/>
    </source>
</evidence>
<dbReference type="PRINTS" id="PR00081">
    <property type="entry name" value="GDHRDH"/>
</dbReference>
<dbReference type="RefSeq" id="XP_025488413.1">
    <property type="nucleotide sequence ID" value="XM_025639487.1"/>
</dbReference>
<gene>
    <name evidence="2" type="ORF">BO82DRAFT_405408</name>
</gene>
<proteinExistence type="predicted"/>
<organism evidence="2 3">
    <name type="scientific">Aspergillus uvarum CBS 121591</name>
    <dbReference type="NCBI Taxonomy" id="1448315"/>
    <lineage>
        <taxon>Eukaryota</taxon>
        <taxon>Fungi</taxon>
        <taxon>Dikarya</taxon>
        <taxon>Ascomycota</taxon>
        <taxon>Pezizomycotina</taxon>
        <taxon>Eurotiomycetes</taxon>
        <taxon>Eurotiomycetidae</taxon>
        <taxon>Eurotiales</taxon>
        <taxon>Aspergillaceae</taxon>
        <taxon>Aspergillus</taxon>
        <taxon>Aspergillus subgen. Circumdati</taxon>
    </lineage>
</organism>
<dbReference type="CDD" id="cd05233">
    <property type="entry name" value="SDR_c"/>
    <property type="match status" value="1"/>
</dbReference>
<dbReference type="STRING" id="1448315.A0A319CHT3"/>
<feature type="compositionally biased region" description="Basic and acidic residues" evidence="1">
    <location>
        <begin position="9"/>
        <end position="24"/>
    </location>
</feature>
<evidence type="ECO:0000313" key="3">
    <source>
        <dbReference type="Proteomes" id="UP000248340"/>
    </source>
</evidence>